<reference evidence="3" key="1">
    <citation type="submission" date="2022-08" db="EMBL/GenBank/DDBJ databases">
        <authorList>
            <consortium name="DOE Joint Genome Institute"/>
            <person name="Min B."/>
            <person name="Riley R."/>
            <person name="Sierra-Patev S."/>
            <person name="Naranjo-Ortiz M."/>
            <person name="Looney B."/>
            <person name="Konkel Z."/>
            <person name="Slot J.C."/>
            <person name="Sakamoto Y."/>
            <person name="Steenwyk J.L."/>
            <person name="Rokas A."/>
            <person name="Carro J."/>
            <person name="Camarero S."/>
            <person name="Ferreira P."/>
            <person name="Molpeceres G."/>
            <person name="Ruiz-Duenas F.J."/>
            <person name="Serrano A."/>
            <person name="Henrissat B."/>
            <person name="Drula E."/>
            <person name="Hughes K.W."/>
            <person name="Mata J.L."/>
            <person name="Ishikawa N.K."/>
            <person name="Vargas-Isla R."/>
            <person name="Ushijima S."/>
            <person name="Smith C.A."/>
            <person name="Ahrendt S."/>
            <person name="Andreopoulos W."/>
            <person name="He G."/>
            <person name="Labutti K."/>
            <person name="Lipzen A."/>
            <person name="Ng V."/>
            <person name="Sandor L."/>
            <person name="Barry K."/>
            <person name="Martinez A.T."/>
            <person name="Xiao Y."/>
            <person name="Gibbons J.G."/>
            <person name="Terashima K."/>
            <person name="Hibbett D.S."/>
            <person name="Grigoriev I.V."/>
        </authorList>
    </citation>
    <scope>NUCLEOTIDE SEQUENCE</scope>
    <source>
        <strain evidence="3">Sp2 HRB7682 ss15</strain>
    </source>
</reference>
<reference evidence="3" key="2">
    <citation type="journal article" date="2023" name="Proc. Natl. Acad. Sci. U.S.A.">
        <title>A global phylogenomic analysis of the shiitake genus Lentinula.</title>
        <authorList>
            <person name="Sierra-Patev S."/>
            <person name="Min B."/>
            <person name="Naranjo-Ortiz M."/>
            <person name="Looney B."/>
            <person name="Konkel Z."/>
            <person name="Slot J.C."/>
            <person name="Sakamoto Y."/>
            <person name="Steenwyk J.L."/>
            <person name="Rokas A."/>
            <person name="Carro J."/>
            <person name="Camarero S."/>
            <person name="Ferreira P."/>
            <person name="Molpeceres G."/>
            <person name="Ruiz-Duenas F.J."/>
            <person name="Serrano A."/>
            <person name="Henrissat B."/>
            <person name="Drula E."/>
            <person name="Hughes K.W."/>
            <person name="Mata J.L."/>
            <person name="Ishikawa N.K."/>
            <person name="Vargas-Isla R."/>
            <person name="Ushijima S."/>
            <person name="Smith C.A."/>
            <person name="Donoghue J."/>
            <person name="Ahrendt S."/>
            <person name="Andreopoulos W."/>
            <person name="He G."/>
            <person name="LaButti K."/>
            <person name="Lipzen A."/>
            <person name="Ng V."/>
            <person name="Riley R."/>
            <person name="Sandor L."/>
            <person name="Barry K."/>
            <person name="Martinez A.T."/>
            <person name="Xiao Y."/>
            <person name="Gibbons J.G."/>
            <person name="Terashima K."/>
            <person name="Grigoriev I.V."/>
            <person name="Hibbett D."/>
        </authorList>
    </citation>
    <scope>NUCLEOTIDE SEQUENCE</scope>
    <source>
        <strain evidence="3">Sp2 HRB7682 ss15</strain>
    </source>
</reference>
<organism evidence="3 4">
    <name type="scientific">Lentinula lateritia</name>
    <dbReference type="NCBI Taxonomy" id="40482"/>
    <lineage>
        <taxon>Eukaryota</taxon>
        <taxon>Fungi</taxon>
        <taxon>Dikarya</taxon>
        <taxon>Basidiomycota</taxon>
        <taxon>Agaricomycotina</taxon>
        <taxon>Agaricomycetes</taxon>
        <taxon>Agaricomycetidae</taxon>
        <taxon>Agaricales</taxon>
        <taxon>Marasmiineae</taxon>
        <taxon>Omphalotaceae</taxon>
        <taxon>Lentinula</taxon>
    </lineage>
</organism>
<dbReference type="EMBL" id="JANVFS010000010">
    <property type="protein sequence ID" value="KAJ4486546.1"/>
    <property type="molecule type" value="Genomic_DNA"/>
</dbReference>
<feature type="region of interest" description="Disordered" evidence="1">
    <location>
        <begin position="33"/>
        <end position="66"/>
    </location>
</feature>
<evidence type="ECO:0000313" key="4">
    <source>
        <dbReference type="Proteomes" id="UP001150238"/>
    </source>
</evidence>
<accession>A0A9W9DU81</accession>
<protein>
    <submittedName>
        <fullName evidence="3">Uncharacterized protein</fullName>
    </submittedName>
</protein>
<feature type="signal peptide" evidence="2">
    <location>
        <begin position="1"/>
        <end position="18"/>
    </location>
</feature>
<feature type="chain" id="PRO_5040866731" evidence="2">
    <location>
        <begin position="19"/>
        <end position="209"/>
    </location>
</feature>
<feature type="compositionally biased region" description="Low complexity" evidence="1">
    <location>
        <begin position="47"/>
        <end position="58"/>
    </location>
</feature>
<proteinExistence type="predicted"/>
<keyword evidence="2" id="KW-0732">Signal</keyword>
<name>A0A9W9DU81_9AGAR</name>
<comment type="caution">
    <text evidence="3">The sequence shown here is derived from an EMBL/GenBank/DDBJ whole genome shotgun (WGS) entry which is preliminary data.</text>
</comment>
<dbReference type="Proteomes" id="UP001150238">
    <property type="component" value="Unassembled WGS sequence"/>
</dbReference>
<sequence length="209" mass="22695">MRLTIVAVFLGLLSLVCAAPFPTKYEPEFDENGVHALQPPHARPKLTTTSSTSSSRSSSADRLNRKVTAEDLRTNTILLNATFYPGKPLNAPGLSNHEADEEAQDIVKGFLMNHEGLSKDLGKKVASRRVIFGNSFRYLDLPEGSLVHFKLEAIPAVPGCNPECHATALRVKGNPDTFRGKISADLTGFPVVGWDEPLEKKPTSGSKLT</sequence>
<gene>
    <name evidence="3" type="ORF">C8J55DRAFT_507941</name>
</gene>
<evidence type="ECO:0000256" key="2">
    <source>
        <dbReference type="SAM" id="SignalP"/>
    </source>
</evidence>
<dbReference type="AlphaFoldDB" id="A0A9W9DU81"/>
<evidence type="ECO:0000256" key="1">
    <source>
        <dbReference type="SAM" id="MobiDB-lite"/>
    </source>
</evidence>
<evidence type="ECO:0000313" key="3">
    <source>
        <dbReference type="EMBL" id="KAJ4486546.1"/>
    </source>
</evidence>